<dbReference type="InterPro" id="IPR027417">
    <property type="entry name" value="P-loop_NTPase"/>
</dbReference>
<feature type="transmembrane region" description="Helical" evidence="4">
    <location>
        <begin position="54"/>
        <end position="85"/>
    </location>
</feature>
<dbReference type="RefSeq" id="WP_163818616.1">
    <property type="nucleotide sequence ID" value="NZ_JAAGOB010000005.1"/>
</dbReference>
<evidence type="ECO:0000313" key="6">
    <source>
        <dbReference type="EMBL" id="NED95849.1"/>
    </source>
</evidence>
<evidence type="ECO:0000256" key="1">
    <source>
        <dbReference type="ARBA" id="ARBA00022741"/>
    </source>
</evidence>
<gene>
    <name evidence="6" type="ORF">G1H11_11055</name>
</gene>
<evidence type="ECO:0000313" key="7">
    <source>
        <dbReference type="Proteomes" id="UP000469185"/>
    </source>
</evidence>
<dbReference type="Gene3D" id="3.40.50.300">
    <property type="entry name" value="P-loop containing nucleotide triphosphate hydrolases"/>
    <property type="match status" value="1"/>
</dbReference>
<reference evidence="6 7" key="1">
    <citation type="submission" date="2020-02" db="EMBL/GenBank/DDBJ databases">
        <authorList>
            <person name="Li X.-J."/>
            <person name="Feng X.-M."/>
        </authorList>
    </citation>
    <scope>NUCLEOTIDE SEQUENCE [LARGE SCALE GENOMIC DNA]</scope>
    <source>
        <strain evidence="6 7">CGMCC 4.7225</strain>
    </source>
</reference>
<keyword evidence="4" id="KW-1133">Transmembrane helix</keyword>
<dbReference type="GO" id="GO:0005524">
    <property type="term" value="F:ATP binding"/>
    <property type="evidence" value="ECO:0007669"/>
    <property type="project" value="UniProtKB-UniRule"/>
</dbReference>
<evidence type="ECO:0000259" key="5">
    <source>
        <dbReference type="PROSITE" id="PS50901"/>
    </source>
</evidence>
<evidence type="ECO:0000256" key="4">
    <source>
        <dbReference type="SAM" id="Phobius"/>
    </source>
</evidence>
<keyword evidence="6" id="KW-0131">Cell cycle</keyword>
<feature type="domain" description="FtsK" evidence="5">
    <location>
        <begin position="215"/>
        <end position="404"/>
    </location>
</feature>
<sequence>MGVRWATDRVNGDEYDVPRRPGDDDCLAVSLAKGVGLLALLVPWYALRHPGTTAFLVVSAWLATTHGVAVLLAVYTLAAVVLGVWRWTHPSSFTRAVGDPFRSRVRGGWVYRRRWRTAMHMCGLSTGWGSERYAPHIVRVRSNAFTDRVRVKLLMGQSPADFETRTDELASTFGATGCRVETVKPGVIVLHFAHADALAATVPALEPSETVDLEALPVGMCESGDTWRLRLLGTHALVVGATGAGKGSVIWSTLRALGPGVRDGWVQVWALDPKGGIELALGAAMFTRFAHDPEPMVTVNEDAATLVQERAARMRGITRLHQPSPSEPFVLLVIDELAFLTAYMPDRALSKRMASALSVVLSQGRAVGVSVMGAVQDPRKEIVAVRDLFPTRIALRLTERGQVDMVLGDGARERGAHCDRIPETTPGVGYVLIDGHREPVRVRAAHVTDADIHAMRDTYASPGHSIGATPLDVIAGEVAA</sequence>
<comment type="caution">
    <text evidence="6">The sequence shown here is derived from an EMBL/GenBank/DDBJ whole genome shotgun (WGS) entry which is preliminary data.</text>
</comment>
<dbReference type="PANTHER" id="PTHR22683:SF41">
    <property type="entry name" value="DNA TRANSLOCASE FTSK"/>
    <property type="match status" value="1"/>
</dbReference>
<dbReference type="InterPro" id="IPR002543">
    <property type="entry name" value="FtsK_dom"/>
</dbReference>
<dbReference type="InterPro" id="IPR050206">
    <property type="entry name" value="FtsK/SpoIIIE/SftA"/>
</dbReference>
<keyword evidence="6" id="KW-0132">Cell division</keyword>
<dbReference type="PROSITE" id="PS50901">
    <property type="entry name" value="FTSK"/>
    <property type="match status" value="1"/>
</dbReference>
<dbReference type="Proteomes" id="UP000469185">
    <property type="component" value="Unassembled WGS sequence"/>
</dbReference>
<evidence type="ECO:0000256" key="3">
    <source>
        <dbReference type="PROSITE-ProRule" id="PRU00289"/>
    </source>
</evidence>
<dbReference type="GO" id="GO:0051301">
    <property type="term" value="P:cell division"/>
    <property type="evidence" value="ECO:0007669"/>
    <property type="project" value="UniProtKB-KW"/>
</dbReference>
<dbReference type="EMBL" id="JAAGOB010000005">
    <property type="protein sequence ID" value="NED95849.1"/>
    <property type="molecule type" value="Genomic_DNA"/>
</dbReference>
<dbReference type="SUPFAM" id="SSF52540">
    <property type="entry name" value="P-loop containing nucleoside triphosphate hydrolases"/>
    <property type="match status" value="1"/>
</dbReference>
<feature type="transmembrane region" description="Helical" evidence="4">
    <location>
        <begin position="27"/>
        <end position="47"/>
    </location>
</feature>
<keyword evidence="4" id="KW-0812">Transmembrane</keyword>
<evidence type="ECO:0000256" key="2">
    <source>
        <dbReference type="ARBA" id="ARBA00022840"/>
    </source>
</evidence>
<dbReference type="GO" id="GO:0003677">
    <property type="term" value="F:DNA binding"/>
    <property type="evidence" value="ECO:0007669"/>
    <property type="project" value="InterPro"/>
</dbReference>
<dbReference type="PANTHER" id="PTHR22683">
    <property type="entry name" value="SPORULATION PROTEIN RELATED"/>
    <property type="match status" value="1"/>
</dbReference>
<keyword evidence="1 3" id="KW-0547">Nucleotide-binding</keyword>
<keyword evidence="2 3" id="KW-0067">ATP-binding</keyword>
<dbReference type="AlphaFoldDB" id="A0A6N9YLV2"/>
<keyword evidence="7" id="KW-1185">Reference proteome</keyword>
<accession>A0A6N9YLV2</accession>
<feature type="binding site" evidence="3">
    <location>
        <begin position="240"/>
        <end position="247"/>
    </location>
    <ligand>
        <name>ATP</name>
        <dbReference type="ChEBI" id="CHEBI:30616"/>
    </ligand>
</feature>
<organism evidence="6 7">
    <name type="scientific">Phytoactinopolyspora alkaliphila</name>
    <dbReference type="NCBI Taxonomy" id="1783498"/>
    <lineage>
        <taxon>Bacteria</taxon>
        <taxon>Bacillati</taxon>
        <taxon>Actinomycetota</taxon>
        <taxon>Actinomycetes</taxon>
        <taxon>Jiangellales</taxon>
        <taxon>Jiangellaceae</taxon>
        <taxon>Phytoactinopolyspora</taxon>
    </lineage>
</organism>
<proteinExistence type="predicted"/>
<name>A0A6N9YLV2_9ACTN</name>
<protein>
    <submittedName>
        <fullName evidence="6">Cell division protein FtsK</fullName>
    </submittedName>
</protein>
<keyword evidence="4" id="KW-0472">Membrane</keyword>